<comment type="caution">
    <text evidence="2">Lacks conserved residue(s) required for the propagation of feature annotation.</text>
</comment>
<evidence type="ECO:0000256" key="3">
    <source>
        <dbReference type="SAM" id="MobiDB-lite"/>
    </source>
</evidence>
<dbReference type="InterPro" id="IPR050218">
    <property type="entry name" value="LptD"/>
</dbReference>
<evidence type="ECO:0000313" key="6">
    <source>
        <dbReference type="Proteomes" id="UP000192923"/>
    </source>
</evidence>
<comment type="subunit">
    <text evidence="2">Component of the lipopolysaccharide transport and assembly complex. Interacts with LptE and LptA.</text>
</comment>
<comment type="similarity">
    <text evidence="2">Belongs to the LptD family.</text>
</comment>
<comment type="subcellular location">
    <subcellularLocation>
        <location evidence="2">Cell outer membrane</location>
    </subcellularLocation>
</comment>
<dbReference type="PANTHER" id="PTHR30189:SF1">
    <property type="entry name" value="LPS-ASSEMBLY PROTEIN LPTD"/>
    <property type="match status" value="1"/>
</dbReference>
<reference evidence="5 6" key="1">
    <citation type="submission" date="2016-12" db="EMBL/GenBank/DDBJ databases">
        <authorList>
            <person name="Song W.-J."/>
            <person name="Kurnit D.M."/>
        </authorList>
    </citation>
    <scope>NUCLEOTIDE SEQUENCE [LARGE SCALE GENOMIC DNA]</scope>
    <source>
        <strain evidence="5 6">175</strain>
    </source>
</reference>
<name>A0A1Y6D3P4_9GAMM</name>
<protein>
    <recommendedName>
        <fullName evidence="2">LPS-assembly protein LptD</fullName>
    </recommendedName>
</protein>
<organism evidence="5 6">
    <name type="scientific">Methylomagnum ishizawai</name>
    <dbReference type="NCBI Taxonomy" id="1760988"/>
    <lineage>
        <taxon>Bacteria</taxon>
        <taxon>Pseudomonadati</taxon>
        <taxon>Pseudomonadota</taxon>
        <taxon>Gammaproteobacteria</taxon>
        <taxon>Methylococcales</taxon>
        <taxon>Methylococcaceae</taxon>
        <taxon>Methylomagnum</taxon>
    </lineage>
</organism>
<accession>A0A1Y6D3P4</accession>
<evidence type="ECO:0000256" key="1">
    <source>
        <dbReference type="ARBA" id="ARBA00023237"/>
    </source>
</evidence>
<dbReference type="STRING" id="1760988.SAMN02949497_4699"/>
<dbReference type="EMBL" id="FXAM01000001">
    <property type="protein sequence ID" value="SMF97277.1"/>
    <property type="molecule type" value="Genomic_DNA"/>
</dbReference>
<keyword evidence="6" id="KW-1185">Reference proteome</keyword>
<dbReference type="InterPro" id="IPR020889">
    <property type="entry name" value="LipoPS_assembly_LptD"/>
</dbReference>
<feature type="compositionally biased region" description="Pro residues" evidence="3">
    <location>
        <begin position="37"/>
        <end position="57"/>
    </location>
</feature>
<dbReference type="HAMAP" id="MF_01411">
    <property type="entry name" value="LPS_assembly_LptD"/>
    <property type="match status" value="1"/>
</dbReference>
<gene>
    <name evidence="2" type="primary">lptD</name>
    <name evidence="5" type="ORF">SAMN02949497_4699</name>
</gene>
<dbReference type="InterPro" id="IPR007543">
    <property type="entry name" value="LptD_C"/>
</dbReference>
<evidence type="ECO:0000313" key="5">
    <source>
        <dbReference type="EMBL" id="SMF97277.1"/>
    </source>
</evidence>
<proteinExistence type="inferred from homology"/>
<dbReference type="GO" id="GO:0015920">
    <property type="term" value="P:lipopolysaccharide transport"/>
    <property type="evidence" value="ECO:0007669"/>
    <property type="project" value="InterPro"/>
</dbReference>
<dbReference type="Pfam" id="PF04453">
    <property type="entry name" value="LptD"/>
    <property type="match status" value="1"/>
</dbReference>
<keyword evidence="2" id="KW-0472">Membrane</keyword>
<keyword evidence="1 2" id="KW-0998">Cell outer membrane</keyword>
<evidence type="ECO:0000259" key="4">
    <source>
        <dbReference type="Pfam" id="PF04453"/>
    </source>
</evidence>
<dbReference type="PANTHER" id="PTHR30189">
    <property type="entry name" value="LPS-ASSEMBLY PROTEIN"/>
    <property type="match status" value="1"/>
</dbReference>
<dbReference type="GO" id="GO:0009279">
    <property type="term" value="C:cell outer membrane"/>
    <property type="evidence" value="ECO:0007669"/>
    <property type="project" value="UniProtKB-SubCell"/>
</dbReference>
<dbReference type="RefSeq" id="WP_176225355.1">
    <property type="nucleotide sequence ID" value="NZ_FXAM01000001.1"/>
</dbReference>
<feature type="compositionally biased region" description="Pro residues" evidence="3">
    <location>
        <begin position="1"/>
        <end position="22"/>
    </location>
</feature>
<comment type="function">
    <text evidence="2">Together with LptE, is involved in the assembly of lipopolysaccharide (LPS) at the surface of the outer membrane.</text>
</comment>
<dbReference type="AlphaFoldDB" id="A0A1Y6D3P4"/>
<feature type="region of interest" description="Disordered" evidence="3">
    <location>
        <begin position="1"/>
        <end position="58"/>
    </location>
</feature>
<evidence type="ECO:0000256" key="2">
    <source>
        <dbReference type="HAMAP-Rule" id="MF_01411"/>
    </source>
</evidence>
<feature type="domain" description="LptD C-terminal" evidence="4">
    <location>
        <begin position="448"/>
        <end position="844"/>
    </location>
</feature>
<keyword evidence="2" id="KW-0732">Signal</keyword>
<sequence>MAPAAPVQPEPPTAAPSQPEPAPLQAETPHRAAPAAPTVPPAVAAPPPNPPESPVPAPARAVIPVPATAPAPVTQAVPSALKRIPLALRAAPPANAPLAEQAASKPRQPGWTCLPSQAEEAADKGWDCSLEGPDPRGAARVVDATSGQVENWAEATTLTREDERRLERIVSQFPVDPWKNMCANRARLMPMSEFLLTPEEKLARDKAPLEIQSNYFEMLDGEIANFAGGVEMVQADQKLWADFATRDVKTNAFNAHGNVLIMQKGLALSSDTGFMDSDTDRGVFRNSQFVLPQVPARGAARLTHLDSDTLSRYETVTYTTCPNGNHDWLMHASDLKINKETGVGRAQNAWFEFKDVPVFYTPYMTFPTDNRRQSGLLVPSLGYSRYSGFNFSVPYYFNLAPNYDYTFIPRYFSNRGIQLKNQFRYLTEATRGMVELDIVPHDDLTGTTRGQATVLNDTRFSQNLSSHVSANYVSDYSYLGQLGSTFNINNRSNIPSVGYMLYQGDSYSLRTQIDYFETIDPTVAKNARPYFHLPQLAFNYGTGIANTGLQFQSLVQLDSFQNSGIDRTTGQRLRLQPKIFYPFQGAAGYITPSFTLQNNQYWLQSPEYWAESNNTQAKDSVNFTVPITSIDSGMYFEREFDLGGKALTQSFEPRLFYNYIPYVDQADAPAFDSSAYDFTFYQLFRENRFTGGDRVGDTNQFSLALTTRFIDQATGRDRLTASVGSAYYLSNRRVTLQGAPSTYQSQKSSNLIADFSAMLTENWSVHTGGQWNPYENQIDRGIAALQYNDRQNTLLNIAYRYRRNQSTLTCEPSLLGTGSDQYVNPNPCIDLTDISLRLPVAQGWHVLGRWQYSLVDNLTLQTFAGFQRETCCWRFSLIAYRNINNFQSSSGQTQANNGVYVQLELKGLASLGDSIDEFMRYQISGYRMPDEILQNY</sequence>
<dbReference type="Proteomes" id="UP000192923">
    <property type="component" value="Unassembled WGS sequence"/>
</dbReference>
<dbReference type="GO" id="GO:1990351">
    <property type="term" value="C:transporter complex"/>
    <property type="evidence" value="ECO:0007669"/>
    <property type="project" value="TreeGrafter"/>
</dbReference>
<dbReference type="GO" id="GO:0043165">
    <property type="term" value="P:Gram-negative-bacterium-type cell outer membrane assembly"/>
    <property type="evidence" value="ECO:0007669"/>
    <property type="project" value="UniProtKB-UniRule"/>
</dbReference>